<evidence type="ECO:0008006" key="6">
    <source>
        <dbReference type="Google" id="ProtNLM"/>
    </source>
</evidence>
<keyword evidence="3" id="KW-0732">Signal</keyword>
<dbReference type="InterPro" id="IPR003591">
    <property type="entry name" value="Leu-rich_rpt_typical-subtyp"/>
</dbReference>
<keyword evidence="5" id="KW-1185">Reference proteome</keyword>
<feature type="signal peptide" evidence="3">
    <location>
        <begin position="1"/>
        <end position="29"/>
    </location>
</feature>
<gene>
    <name evidence="4" type="ORF">L9F63_010142</name>
</gene>
<dbReference type="AlphaFoldDB" id="A0AAD8EQG1"/>
<evidence type="ECO:0000256" key="2">
    <source>
        <dbReference type="ARBA" id="ARBA00022737"/>
    </source>
</evidence>
<organism evidence="4 5">
    <name type="scientific">Diploptera punctata</name>
    <name type="common">Pacific beetle cockroach</name>
    <dbReference type="NCBI Taxonomy" id="6984"/>
    <lineage>
        <taxon>Eukaryota</taxon>
        <taxon>Metazoa</taxon>
        <taxon>Ecdysozoa</taxon>
        <taxon>Arthropoda</taxon>
        <taxon>Hexapoda</taxon>
        <taxon>Insecta</taxon>
        <taxon>Pterygota</taxon>
        <taxon>Neoptera</taxon>
        <taxon>Polyneoptera</taxon>
        <taxon>Dictyoptera</taxon>
        <taxon>Blattodea</taxon>
        <taxon>Blaberoidea</taxon>
        <taxon>Blaberidae</taxon>
        <taxon>Diplopterinae</taxon>
        <taxon>Diploptera</taxon>
    </lineage>
</organism>
<dbReference type="SMART" id="SM00369">
    <property type="entry name" value="LRR_TYP"/>
    <property type="match status" value="9"/>
</dbReference>
<dbReference type="InterPro" id="IPR032675">
    <property type="entry name" value="LRR_dom_sf"/>
</dbReference>
<comment type="caution">
    <text evidence="4">The sequence shown here is derived from an EMBL/GenBank/DDBJ whole genome shotgun (WGS) entry which is preliminary data.</text>
</comment>
<keyword evidence="1" id="KW-0433">Leucine-rich repeat</keyword>
<evidence type="ECO:0000256" key="3">
    <source>
        <dbReference type="SAM" id="SignalP"/>
    </source>
</evidence>
<dbReference type="PANTHER" id="PTHR24366">
    <property type="entry name" value="IG(IMMUNOGLOBULIN) AND LRR(LEUCINE RICH REPEAT) DOMAINS"/>
    <property type="match status" value="1"/>
</dbReference>
<dbReference type="Gene3D" id="3.80.10.10">
    <property type="entry name" value="Ribonuclease Inhibitor"/>
    <property type="match status" value="1"/>
</dbReference>
<dbReference type="SUPFAM" id="SSF52058">
    <property type="entry name" value="L domain-like"/>
    <property type="match status" value="1"/>
</dbReference>
<name>A0AAD8EQG1_DIPPU</name>
<dbReference type="Pfam" id="PF13855">
    <property type="entry name" value="LRR_8"/>
    <property type="match status" value="3"/>
</dbReference>
<dbReference type="FunFam" id="3.80.10.10:FF:001360">
    <property type="entry name" value="Uncharacterized protein"/>
    <property type="match status" value="1"/>
</dbReference>
<feature type="chain" id="PRO_5041904611" description="Connectin" evidence="3">
    <location>
        <begin position="30"/>
        <end position="445"/>
    </location>
</feature>
<evidence type="ECO:0000313" key="5">
    <source>
        <dbReference type="Proteomes" id="UP001233999"/>
    </source>
</evidence>
<dbReference type="PANTHER" id="PTHR24366:SF164">
    <property type="entry name" value="CONNECTIN-LIKE PROTEIN"/>
    <property type="match status" value="1"/>
</dbReference>
<dbReference type="Proteomes" id="UP001233999">
    <property type="component" value="Unassembled WGS sequence"/>
</dbReference>
<evidence type="ECO:0000313" key="4">
    <source>
        <dbReference type="EMBL" id="KAJ9599380.1"/>
    </source>
</evidence>
<proteinExistence type="predicted"/>
<evidence type="ECO:0000256" key="1">
    <source>
        <dbReference type="ARBA" id="ARBA00022614"/>
    </source>
</evidence>
<dbReference type="InterPro" id="IPR001611">
    <property type="entry name" value="Leu-rich_rpt"/>
</dbReference>
<reference evidence="4" key="2">
    <citation type="submission" date="2023-05" db="EMBL/GenBank/DDBJ databases">
        <authorList>
            <person name="Fouks B."/>
        </authorList>
    </citation>
    <scope>NUCLEOTIDE SEQUENCE</scope>
    <source>
        <strain evidence="4">Stay&amp;Tobe</strain>
        <tissue evidence="4">Testes</tissue>
    </source>
</reference>
<sequence>MTDYMETAVQSKLLLFLLICNTFFVSTSLRQNDKPKSYNLKQTENVCENEHFKLAVQCYCDKQEFQQASDAKCWILSEVNSNDTTWDHFASQSNIKKLKIDIRPKMNLNIVPSRAFQYLEELQMVWIQYANITELPPYTFANLPSLQKILLARNQICDLKPYSFYNLQNLTSVTLDENRIAELKHKVFVDTPNLKKLYINRNILSVIEDRAFIHLQHLEELEIGGNLLSTISRDTFLGLKYLKILNLQDNQLRILSEFIFTELPNLRELIIDRNEIESISGQTFKGLSNLDRLILSENQLKYLDNEVFMDVRNLRFLDIRDNSLHTLNYATVSPIMENLKNVTTYFLIEGNEFICDCHLSWMYVLRNETPNDQIRNMLDELTCLYENNTQHLFDIPQDQLPCEHKTSYVTSSVVHNVNNIGSYLHVLNVVLIFSASLLITYNSIF</sequence>
<dbReference type="EMBL" id="JASPKZ010000814">
    <property type="protein sequence ID" value="KAJ9599380.1"/>
    <property type="molecule type" value="Genomic_DNA"/>
</dbReference>
<reference evidence="4" key="1">
    <citation type="journal article" date="2023" name="IScience">
        <title>Live-bearing cockroach genome reveals convergent evolutionary mechanisms linked to viviparity in insects and beyond.</title>
        <authorList>
            <person name="Fouks B."/>
            <person name="Harrison M.C."/>
            <person name="Mikhailova A.A."/>
            <person name="Marchal E."/>
            <person name="English S."/>
            <person name="Carruthers M."/>
            <person name="Jennings E.C."/>
            <person name="Chiamaka E.L."/>
            <person name="Frigard R.A."/>
            <person name="Pippel M."/>
            <person name="Attardo G.M."/>
            <person name="Benoit J.B."/>
            <person name="Bornberg-Bauer E."/>
            <person name="Tobe S.S."/>
        </authorList>
    </citation>
    <scope>NUCLEOTIDE SEQUENCE</scope>
    <source>
        <strain evidence="4">Stay&amp;Tobe</strain>
    </source>
</reference>
<accession>A0AAD8EQG1</accession>
<protein>
    <recommendedName>
        <fullName evidence="6">Connectin</fullName>
    </recommendedName>
</protein>
<keyword evidence="2" id="KW-0677">Repeat</keyword>